<keyword evidence="1" id="KW-1133">Transmembrane helix</keyword>
<sequence>MEAPNYWIALLFFVLIFLVAYFGIESKFSYVEKIVIRRNASEVYDAIRLQSKMMQWIRSIPVKRRGQRGIDGEIESSLLSFDRLVYTMKQIVKNKFIEFHINDTFGQHQIIRYELEEETTSATTTVKLHFIYTIDRPFHIVVVSAGFPEYFCSLQRQDLVSLKQYLEDDISTLPSIQQTMDDKKIK</sequence>
<evidence type="ECO:0000313" key="2">
    <source>
        <dbReference type="EMBL" id="CAE0374779.1"/>
    </source>
</evidence>
<keyword evidence="1" id="KW-0472">Membrane</keyword>
<accession>A0A7S3K7J8</accession>
<keyword evidence="1" id="KW-0812">Transmembrane</keyword>
<protein>
    <submittedName>
        <fullName evidence="2">Uncharacterized protein</fullName>
    </submittedName>
</protein>
<organism evidence="2">
    <name type="scientific">Aureoumbra lagunensis</name>
    <dbReference type="NCBI Taxonomy" id="44058"/>
    <lineage>
        <taxon>Eukaryota</taxon>
        <taxon>Sar</taxon>
        <taxon>Stramenopiles</taxon>
        <taxon>Ochrophyta</taxon>
        <taxon>Pelagophyceae</taxon>
        <taxon>Pelagomonadales</taxon>
        <taxon>Aureoumbra</taxon>
    </lineage>
</organism>
<proteinExistence type="predicted"/>
<dbReference type="AlphaFoldDB" id="A0A7S3K7J8"/>
<reference evidence="2" key="1">
    <citation type="submission" date="2021-01" db="EMBL/GenBank/DDBJ databases">
        <authorList>
            <person name="Corre E."/>
            <person name="Pelletier E."/>
            <person name="Niang G."/>
            <person name="Scheremetjew M."/>
            <person name="Finn R."/>
            <person name="Kale V."/>
            <person name="Holt S."/>
            <person name="Cochrane G."/>
            <person name="Meng A."/>
            <person name="Brown T."/>
            <person name="Cohen L."/>
        </authorList>
    </citation>
    <scope>NUCLEOTIDE SEQUENCE</scope>
    <source>
        <strain evidence="2">CCMP1510</strain>
    </source>
</reference>
<dbReference type="SUPFAM" id="SSF55961">
    <property type="entry name" value="Bet v1-like"/>
    <property type="match status" value="1"/>
</dbReference>
<evidence type="ECO:0000256" key="1">
    <source>
        <dbReference type="SAM" id="Phobius"/>
    </source>
</evidence>
<feature type="transmembrane region" description="Helical" evidence="1">
    <location>
        <begin position="6"/>
        <end position="24"/>
    </location>
</feature>
<gene>
    <name evidence="2" type="ORF">ALAG00032_LOCUS15583</name>
</gene>
<dbReference type="EMBL" id="HBIJ01023561">
    <property type="protein sequence ID" value="CAE0374779.1"/>
    <property type="molecule type" value="Transcribed_RNA"/>
</dbReference>
<name>A0A7S3K7J8_9STRA</name>